<evidence type="ECO:0000256" key="1">
    <source>
        <dbReference type="ARBA" id="ARBA00001946"/>
    </source>
</evidence>
<dbReference type="GO" id="GO:0016791">
    <property type="term" value="F:phosphatase activity"/>
    <property type="evidence" value="ECO:0007669"/>
    <property type="project" value="InterPro"/>
</dbReference>
<evidence type="ECO:0000256" key="4">
    <source>
        <dbReference type="ARBA" id="ARBA00022842"/>
    </source>
</evidence>
<dbReference type="InterPro" id="IPR006357">
    <property type="entry name" value="HAD-SF_hydro_IIA"/>
</dbReference>
<dbReference type="InterPro" id="IPR036412">
    <property type="entry name" value="HAD-like_sf"/>
</dbReference>
<comment type="cofactor">
    <cofactor evidence="1">
        <name>Mg(2+)</name>
        <dbReference type="ChEBI" id="CHEBI:18420"/>
    </cofactor>
</comment>
<dbReference type="Proteomes" id="UP000076761">
    <property type="component" value="Unassembled WGS sequence"/>
</dbReference>
<organism evidence="6 7">
    <name type="scientific">Neolentinus lepideus HHB14362 ss-1</name>
    <dbReference type="NCBI Taxonomy" id="1314782"/>
    <lineage>
        <taxon>Eukaryota</taxon>
        <taxon>Fungi</taxon>
        <taxon>Dikarya</taxon>
        <taxon>Basidiomycota</taxon>
        <taxon>Agaricomycotina</taxon>
        <taxon>Agaricomycetes</taxon>
        <taxon>Gloeophyllales</taxon>
        <taxon>Gloeophyllaceae</taxon>
        <taxon>Neolentinus</taxon>
    </lineage>
</organism>
<dbReference type="NCBIfam" id="TIGR01458">
    <property type="entry name" value="HAD-SF-IIA-hyp3"/>
    <property type="match status" value="1"/>
</dbReference>
<dbReference type="InParanoid" id="A0A165NKF0"/>
<dbReference type="GO" id="GO:0046872">
    <property type="term" value="F:metal ion binding"/>
    <property type="evidence" value="ECO:0007669"/>
    <property type="project" value="UniProtKB-KW"/>
</dbReference>
<dbReference type="SUPFAM" id="SSF56784">
    <property type="entry name" value="HAD-like"/>
    <property type="match status" value="1"/>
</dbReference>
<protein>
    <recommendedName>
        <fullName evidence="5">Haloacid dehalogenase-like hydrolase domain-containing protein 2</fullName>
    </recommendedName>
</protein>
<dbReference type="Gene3D" id="3.40.50.1000">
    <property type="entry name" value="HAD superfamily/HAD-like"/>
    <property type="match status" value="2"/>
</dbReference>
<dbReference type="OrthoDB" id="426235at2759"/>
<evidence type="ECO:0000313" key="7">
    <source>
        <dbReference type="Proteomes" id="UP000076761"/>
    </source>
</evidence>
<dbReference type="STRING" id="1314782.A0A165NKF0"/>
<dbReference type="GO" id="GO:0005737">
    <property type="term" value="C:cytoplasm"/>
    <property type="evidence" value="ECO:0007669"/>
    <property type="project" value="TreeGrafter"/>
</dbReference>
<evidence type="ECO:0000256" key="2">
    <source>
        <dbReference type="ARBA" id="ARBA00007958"/>
    </source>
</evidence>
<keyword evidence="7" id="KW-1185">Reference proteome</keyword>
<keyword evidence="3" id="KW-0479">Metal-binding</keyword>
<dbReference type="PANTHER" id="PTHR19288:SF46">
    <property type="entry name" value="HALOACID DEHALOGENASE-LIKE HYDROLASE DOMAIN-CONTAINING PROTEIN 2"/>
    <property type="match status" value="1"/>
</dbReference>
<keyword evidence="4" id="KW-0460">Magnesium</keyword>
<evidence type="ECO:0000313" key="6">
    <source>
        <dbReference type="EMBL" id="KZT19770.1"/>
    </source>
</evidence>
<dbReference type="PANTHER" id="PTHR19288">
    <property type="entry name" value="4-NITROPHENYLPHOSPHATASE-RELATED"/>
    <property type="match status" value="1"/>
</dbReference>
<reference evidence="6 7" key="1">
    <citation type="journal article" date="2016" name="Mol. Biol. Evol.">
        <title>Comparative Genomics of Early-Diverging Mushroom-Forming Fungi Provides Insights into the Origins of Lignocellulose Decay Capabilities.</title>
        <authorList>
            <person name="Nagy L.G."/>
            <person name="Riley R."/>
            <person name="Tritt A."/>
            <person name="Adam C."/>
            <person name="Daum C."/>
            <person name="Floudas D."/>
            <person name="Sun H."/>
            <person name="Yadav J.S."/>
            <person name="Pangilinan J."/>
            <person name="Larsson K.H."/>
            <person name="Matsuura K."/>
            <person name="Barry K."/>
            <person name="Labutti K."/>
            <person name="Kuo R."/>
            <person name="Ohm R.A."/>
            <person name="Bhattacharya S.S."/>
            <person name="Shirouzu T."/>
            <person name="Yoshinaga Y."/>
            <person name="Martin F.M."/>
            <person name="Grigoriev I.V."/>
            <person name="Hibbett D.S."/>
        </authorList>
    </citation>
    <scope>NUCLEOTIDE SEQUENCE [LARGE SCALE GENOMIC DNA]</scope>
    <source>
        <strain evidence="6 7">HHB14362 ss-1</strain>
    </source>
</reference>
<dbReference type="Pfam" id="PF13242">
    <property type="entry name" value="Hydrolase_like"/>
    <property type="match status" value="1"/>
</dbReference>
<accession>A0A165NKF0</accession>
<name>A0A165NKF0_9AGAM</name>
<proteinExistence type="inferred from homology"/>
<dbReference type="InterPro" id="IPR006355">
    <property type="entry name" value="LHPP/HDHD2"/>
</dbReference>
<evidence type="ECO:0000256" key="5">
    <source>
        <dbReference type="ARBA" id="ARBA00039666"/>
    </source>
</evidence>
<gene>
    <name evidence="6" type="ORF">NEOLEDRAFT_1123728</name>
</gene>
<evidence type="ECO:0000256" key="3">
    <source>
        <dbReference type="ARBA" id="ARBA00022723"/>
    </source>
</evidence>
<dbReference type="EMBL" id="KV425634">
    <property type="protein sequence ID" value="KZT19770.1"/>
    <property type="molecule type" value="Genomic_DNA"/>
</dbReference>
<dbReference type="InterPro" id="IPR023214">
    <property type="entry name" value="HAD_sf"/>
</dbReference>
<dbReference type="AlphaFoldDB" id="A0A165NKF0"/>
<comment type="similarity">
    <text evidence="2">Belongs to the HAD-like hydrolase superfamily.</text>
</comment>
<dbReference type="Pfam" id="PF13344">
    <property type="entry name" value="Hydrolase_6"/>
    <property type="match status" value="1"/>
</dbReference>
<sequence length="299" mass="32469">MPRPHIAALLIDLSGTLHVGSTPAPHAVSAIEKLRQSHIPFRFCTNTSKESTDDLKGRLKRMGFEVRGSRDSEEEEVWSSLGAVKRVLASKGLRKPYFILTESAVEECVSAIPSYRQALEDEGLSYDAVVIGLAPERFHYDAMNTAFRTLISRNPEQVPFIATHKAKYIRTPDGQLSLGPGPFVTALEHASGVNAEVLGKPSKEFFETVIGSIQLPDSGRIAVIGDDVEADFGEGAIELGLWRVLVKTGKYRVGDESKPGITPPDEVQDSFASFIDSLLASQLGRRDGAGEGSSHKSHV</sequence>